<feature type="transmembrane region" description="Helical" evidence="6">
    <location>
        <begin position="233"/>
        <end position="256"/>
    </location>
</feature>
<comment type="similarity">
    <text evidence="2 6">Belongs to the CTL (choline transporter-like) family.</text>
</comment>
<evidence type="ECO:0000313" key="8">
    <source>
        <dbReference type="Proteomes" id="UP000494165"/>
    </source>
</evidence>
<evidence type="ECO:0000256" key="2">
    <source>
        <dbReference type="ARBA" id="ARBA00007168"/>
    </source>
</evidence>
<keyword evidence="4 6" id="KW-1133">Transmembrane helix</keyword>
<feature type="transmembrane region" description="Helical" evidence="6">
    <location>
        <begin position="207"/>
        <end position="226"/>
    </location>
</feature>
<dbReference type="Proteomes" id="UP000494165">
    <property type="component" value="Unassembled WGS sequence"/>
</dbReference>
<evidence type="ECO:0000256" key="5">
    <source>
        <dbReference type="ARBA" id="ARBA00023136"/>
    </source>
</evidence>
<comment type="caution">
    <text evidence="7">The sequence shown here is derived from an EMBL/GenBank/DDBJ whole genome shotgun (WGS) entry which is preliminary data.</text>
</comment>
<dbReference type="GO" id="GO:0005886">
    <property type="term" value="C:plasma membrane"/>
    <property type="evidence" value="ECO:0007669"/>
    <property type="project" value="UniProtKB-SubCell"/>
</dbReference>
<feature type="transmembrane region" description="Helical" evidence="6">
    <location>
        <begin position="531"/>
        <end position="550"/>
    </location>
</feature>
<feature type="transmembrane region" description="Helical" evidence="6">
    <location>
        <begin position="21"/>
        <end position="42"/>
    </location>
</feature>
<dbReference type="OrthoDB" id="420519at2759"/>
<dbReference type="GO" id="GO:0022857">
    <property type="term" value="F:transmembrane transporter activity"/>
    <property type="evidence" value="ECO:0007669"/>
    <property type="project" value="UniProtKB-UniRule"/>
</dbReference>
<feature type="transmembrane region" description="Helical" evidence="6">
    <location>
        <begin position="393"/>
        <end position="424"/>
    </location>
</feature>
<keyword evidence="5 6" id="KW-0472">Membrane</keyword>
<feature type="transmembrane region" description="Helical" evidence="6">
    <location>
        <begin position="444"/>
        <end position="462"/>
    </location>
</feature>
<feature type="transmembrane region" description="Helical" evidence="6">
    <location>
        <begin position="557"/>
        <end position="579"/>
    </location>
</feature>
<dbReference type="PANTHER" id="PTHR12385">
    <property type="entry name" value="CHOLINE TRANSPORTER-LIKE (SLC FAMILY 44)"/>
    <property type="match status" value="1"/>
</dbReference>
<evidence type="ECO:0000256" key="6">
    <source>
        <dbReference type="RuleBase" id="RU368066"/>
    </source>
</evidence>
<dbReference type="InterPro" id="IPR007603">
    <property type="entry name" value="Choline_transptr-like"/>
</dbReference>
<dbReference type="Pfam" id="PF04515">
    <property type="entry name" value="Choline_transpo"/>
    <property type="match status" value="1"/>
</dbReference>
<feature type="transmembrane region" description="Helical" evidence="6">
    <location>
        <begin position="325"/>
        <end position="348"/>
    </location>
</feature>
<dbReference type="EMBL" id="CADEPI010000044">
    <property type="protein sequence ID" value="CAB3369249.1"/>
    <property type="molecule type" value="Genomic_DNA"/>
</dbReference>
<evidence type="ECO:0000256" key="4">
    <source>
        <dbReference type="ARBA" id="ARBA00022989"/>
    </source>
</evidence>
<dbReference type="PANTHER" id="PTHR12385:SF12">
    <property type="entry name" value="CHOLINE TRANSPORTER-LIKE PROTEIN"/>
    <property type="match status" value="1"/>
</dbReference>
<sequence>MGCCGERQESPGVRQCTDVTFLVIFIVFVCILLFVAAFAIVYGNPLLLAHGYDSFGNICGKTNEEQAGGLVLSGLDMTHRPYLFNLDVSHVNESIKICVKQCPDKELSVLADLKKFYAETGSSLCIYNFNFSQLETNTKLSPEDQFSSPLGPCPMLPVFQSDQVLNRCVPSANSSVPTDVLRSFYEILNSPAALEQLVADLYRTWRLIFILSFVSFMLALVMILLLSFATAAIAVTFTVVVSVASVAGTLALWWAYLETKWLLDETPIEQMLEETATNERWLLILAVFATLVTLVLLCLAAHVAKNVKTLAALFKEASGFIKALPSLYLQPIITVAVLLSLFCAWMYVVLCLATATTPEARQIILYTEDSNMTSVNKFTLLQFVELSWVRFGWWIYLIALVWVSELVLSCQQMTSAGALVDWYFLTSGRRDGGARLLLTSVRRLVWYHLGSVALGSLLIALFKLPRLALRLLGIKQKPLCYERGLRYVNHNAYAVIAIEGIDFCPSARVAYQTMESNRLHLSPINSTGDCFLFLGKCCVTAVVGCVGLLTMRQDPQLHVYAVPVLVLCVFSFYVAHSVFTLYEMALDSLFLCVAEDQALSVGYQAYRRPHMVQALTTLCAKSSTQPESQPMF</sequence>
<accession>A0A8S1CLX1</accession>
<proteinExistence type="inferred from homology"/>
<name>A0A8S1CLX1_9INSE</name>
<protein>
    <recommendedName>
        <fullName evidence="6">Choline transporter-like protein</fullName>
    </recommendedName>
</protein>
<reference evidence="7 8" key="1">
    <citation type="submission" date="2020-04" db="EMBL/GenBank/DDBJ databases">
        <authorList>
            <person name="Alioto T."/>
            <person name="Alioto T."/>
            <person name="Gomez Garrido J."/>
        </authorList>
    </citation>
    <scope>NUCLEOTIDE SEQUENCE [LARGE SCALE GENOMIC DNA]</scope>
</reference>
<feature type="transmembrane region" description="Helical" evidence="6">
    <location>
        <begin position="281"/>
        <end position="304"/>
    </location>
</feature>
<comment type="subcellular location">
    <subcellularLocation>
        <location evidence="6">Cell membrane</location>
        <topology evidence="6">Multi-pass membrane protein</topology>
    </subcellularLocation>
    <subcellularLocation>
        <location evidence="1">Membrane</location>
        <topology evidence="1">Multi-pass membrane protein</topology>
    </subcellularLocation>
</comment>
<evidence type="ECO:0000313" key="7">
    <source>
        <dbReference type="EMBL" id="CAB3369249.1"/>
    </source>
</evidence>
<gene>
    <name evidence="7" type="ORF">CLODIP_2_CD05656</name>
</gene>
<comment type="function">
    <text evidence="6">Choline transporter.</text>
</comment>
<keyword evidence="8" id="KW-1185">Reference proteome</keyword>
<evidence type="ECO:0000256" key="3">
    <source>
        <dbReference type="ARBA" id="ARBA00022692"/>
    </source>
</evidence>
<organism evidence="7 8">
    <name type="scientific">Cloeon dipterum</name>
    <dbReference type="NCBI Taxonomy" id="197152"/>
    <lineage>
        <taxon>Eukaryota</taxon>
        <taxon>Metazoa</taxon>
        <taxon>Ecdysozoa</taxon>
        <taxon>Arthropoda</taxon>
        <taxon>Hexapoda</taxon>
        <taxon>Insecta</taxon>
        <taxon>Pterygota</taxon>
        <taxon>Palaeoptera</taxon>
        <taxon>Ephemeroptera</taxon>
        <taxon>Pisciforma</taxon>
        <taxon>Baetidae</taxon>
        <taxon>Cloeon</taxon>
    </lineage>
</organism>
<keyword evidence="3 6" id="KW-0812">Transmembrane</keyword>
<dbReference type="AlphaFoldDB" id="A0A8S1CLX1"/>
<evidence type="ECO:0000256" key="1">
    <source>
        <dbReference type="ARBA" id="ARBA00004141"/>
    </source>
</evidence>